<dbReference type="PANTHER" id="PTHR47370:SF10">
    <property type="entry name" value="N-ACETYLTRANSFERASE HLS1-RELATED"/>
    <property type="match status" value="1"/>
</dbReference>
<dbReference type="STRING" id="4540.A0A3L6S719"/>
<dbReference type="OrthoDB" id="669296at2759"/>
<sequence>MVEAASTATVVVREYDSARDRGGVEAVERACEVGSSGGGKMCLFTDLLGDPLCRIRHSPAFLMLLAQPDAGGEPLLGSLDLAS</sequence>
<accession>A0A3L6S719</accession>
<dbReference type="InterPro" id="IPR052810">
    <property type="entry name" value="Plant_NAT"/>
</dbReference>
<keyword evidence="2" id="KW-1185">Reference proteome</keyword>
<name>A0A3L6S719_PANMI</name>
<protein>
    <submittedName>
        <fullName evidence="1">N-acetyltransferase HLS1-like</fullName>
    </submittedName>
</protein>
<gene>
    <name evidence="1" type="ORF">C2845_PM02G06150</name>
</gene>
<proteinExistence type="predicted"/>
<comment type="caution">
    <text evidence="1">The sequence shown here is derived from an EMBL/GenBank/DDBJ whole genome shotgun (WGS) entry which is preliminary data.</text>
</comment>
<reference evidence="2" key="1">
    <citation type="journal article" date="2019" name="Nat. Commun.">
        <title>The genome of broomcorn millet.</title>
        <authorList>
            <person name="Zou C."/>
            <person name="Miki D."/>
            <person name="Li D."/>
            <person name="Tang Q."/>
            <person name="Xiao L."/>
            <person name="Rajput S."/>
            <person name="Deng P."/>
            <person name="Jia W."/>
            <person name="Huang R."/>
            <person name="Zhang M."/>
            <person name="Sun Y."/>
            <person name="Hu J."/>
            <person name="Fu X."/>
            <person name="Schnable P.S."/>
            <person name="Li F."/>
            <person name="Zhang H."/>
            <person name="Feng B."/>
            <person name="Zhu X."/>
            <person name="Liu R."/>
            <person name="Schnable J.C."/>
            <person name="Zhu J.-K."/>
            <person name="Zhang H."/>
        </authorList>
    </citation>
    <scope>NUCLEOTIDE SEQUENCE [LARGE SCALE GENOMIC DNA]</scope>
</reference>
<evidence type="ECO:0000313" key="1">
    <source>
        <dbReference type="EMBL" id="RLN16379.1"/>
    </source>
</evidence>
<dbReference type="PANTHER" id="PTHR47370">
    <property type="entry name" value="ACYL-COA N-ACYLTRANSFERASES (NAT) SUPERFAMILY PROTEIN"/>
    <property type="match status" value="1"/>
</dbReference>
<organism evidence="1 2">
    <name type="scientific">Panicum miliaceum</name>
    <name type="common">Proso millet</name>
    <name type="synonym">Broomcorn millet</name>
    <dbReference type="NCBI Taxonomy" id="4540"/>
    <lineage>
        <taxon>Eukaryota</taxon>
        <taxon>Viridiplantae</taxon>
        <taxon>Streptophyta</taxon>
        <taxon>Embryophyta</taxon>
        <taxon>Tracheophyta</taxon>
        <taxon>Spermatophyta</taxon>
        <taxon>Magnoliopsida</taxon>
        <taxon>Liliopsida</taxon>
        <taxon>Poales</taxon>
        <taxon>Poaceae</taxon>
        <taxon>PACMAD clade</taxon>
        <taxon>Panicoideae</taxon>
        <taxon>Panicodae</taxon>
        <taxon>Paniceae</taxon>
        <taxon>Panicinae</taxon>
        <taxon>Panicum</taxon>
        <taxon>Panicum sect. Panicum</taxon>
    </lineage>
</organism>
<dbReference type="EMBL" id="PQIB02000005">
    <property type="protein sequence ID" value="RLN16379.1"/>
    <property type="molecule type" value="Genomic_DNA"/>
</dbReference>
<dbReference type="GO" id="GO:0016740">
    <property type="term" value="F:transferase activity"/>
    <property type="evidence" value="ECO:0007669"/>
    <property type="project" value="UniProtKB-KW"/>
</dbReference>
<dbReference type="AlphaFoldDB" id="A0A3L6S719"/>
<evidence type="ECO:0000313" key="2">
    <source>
        <dbReference type="Proteomes" id="UP000275267"/>
    </source>
</evidence>
<dbReference type="Proteomes" id="UP000275267">
    <property type="component" value="Unassembled WGS sequence"/>
</dbReference>